<organism evidence="2">
    <name type="scientific">Anopheles braziliensis</name>
    <dbReference type="NCBI Taxonomy" id="58242"/>
    <lineage>
        <taxon>Eukaryota</taxon>
        <taxon>Metazoa</taxon>
        <taxon>Ecdysozoa</taxon>
        <taxon>Arthropoda</taxon>
        <taxon>Hexapoda</taxon>
        <taxon>Insecta</taxon>
        <taxon>Pterygota</taxon>
        <taxon>Neoptera</taxon>
        <taxon>Endopterygota</taxon>
        <taxon>Diptera</taxon>
        <taxon>Nematocera</taxon>
        <taxon>Culicoidea</taxon>
        <taxon>Culicidae</taxon>
        <taxon>Anophelinae</taxon>
        <taxon>Anopheles</taxon>
    </lineage>
</organism>
<feature type="transmembrane region" description="Helical" evidence="1">
    <location>
        <begin position="46"/>
        <end position="69"/>
    </location>
</feature>
<keyword evidence="1" id="KW-0812">Transmembrane</keyword>
<name>A0A2M3ZMH9_9DIPT</name>
<reference evidence="2" key="1">
    <citation type="submission" date="2018-01" db="EMBL/GenBank/DDBJ databases">
        <title>An insight into the sialome of Amazonian anophelines.</title>
        <authorList>
            <person name="Ribeiro J.M."/>
            <person name="Scarpassa V."/>
            <person name="Calvo E."/>
        </authorList>
    </citation>
    <scope>NUCLEOTIDE SEQUENCE</scope>
    <source>
        <tissue evidence="2">Salivary glands</tissue>
    </source>
</reference>
<keyword evidence="1" id="KW-0472">Membrane</keyword>
<dbReference type="AlphaFoldDB" id="A0A2M3ZMH9"/>
<evidence type="ECO:0000256" key="1">
    <source>
        <dbReference type="SAM" id="Phobius"/>
    </source>
</evidence>
<keyword evidence="1" id="KW-1133">Transmembrane helix</keyword>
<sequence>MFALNSSMADWGRLFAVPAKAAAAAAAAAAPAPAAASFPQPYCVTVAATEAADVLLAAAALAAAAVWQARFVSSWVMRSSIRYCATLIAFGWPVMVTIRLRVPGAKMPFFEIWMFAPDMCWISTKLRPAGLGLATKIKAARLFSVGSPVGSSWRSSFLVRVFTITIKGRFAFVSVRYFALCHSSFSFSWLLLLASLDSSFLCSRYCLSQNRRYLMGYPEPHVASMHHRTLASLVLRSDNGHTLEARPGVSASSYELYVNPS</sequence>
<proteinExistence type="predicted"/>
<accession>A0A2M3ZMH9</accession>
<dbReference type="EMBL" id="GGFM01009003">
    <property type="protein sequence ID" value="MBW29754.1"/>
    <property type="molecule type" value="Transcribed_RNA"/>
</dbReference>
<feature type="transmembrane region" description="Helical" evidence="1">
    <location>
        <begin position="81"/>
        <end position="100"/>
    </location>
</feature>
<protein>
    <submittedName>
        <fullName evidence="2">Putative secreted peptide</fullName>
    </submittedName>
</protein>
<evidence type="ECO:0000313" key="2">
    <source>
        <dbReference type="EMBL" id="MBW29754.1"/>
    </source>
</evidence>